<comment type="caution">
    <text evidence="3">The sequence shown here is derived from an EMBL/GenBank/DDBJ whole genome shotgun (WGS) entry which is preliminary data.</text>
</comment>
<feature type="region of interest" description="Disordered" evidence="1">
    <location>
        <begin position="63"/>
        <end position="130"/>
    </location>
</feature>
<evidence type="ECO:0008006" key="5">
    <source>
        <dbReference type="Google" id="ProtNLM"/>
    </source>
</evidence>
<proteinExistence type="predicted"/>
<organism evidence="3 4">
    <name type="scientific">Luteimonas lutimaris</name>
    <dbReference type="NCBI Taxonomy" id="698645"/>
    <lineage>
        <taxon>Bacteria</taxon>
        <taxon>Pseudomonadati</taxon>
        <taxon>Pseudomonadota</taxon>
        <taxon>Gammaproteobacteria</taxon>
        <taxon>Lysobacterales</taxon>
        <taxon>Lysobacteraceae</taxon>
        <taxon>Luteimonas</taxon>
    </lineage>
</organism>
<sequence length="214" mass="23346">MRRLLFSAALLAAATLAHSQDSRTDTIYRCTDALGALTIQNGVPCPKGSKQEVQKVESPMVIPRFKTPPPIVTQVPEPEPEPEQKPAAPERPEAPLPADIADAERLPPPPLYQCNTWDDDHYLSEDPEPKPRCVTLQTTGLAGDPNRAGGQACEMKYDLCARVPDGAACDGWKQRQREIESTWRYAPGGQKAALQEEFARVTKILNDTTCGAGS</sequence>
<feature type="chain" id="PRO_5046966754" description="DUF4124 domain-containing protein" evidence="2">
    <location>
        <begin position="20"/>
        <end position="214"/>
    </location>
</feature>
<dbReference type="Proteomes" id="UP001501727">
    <property type="component" value="Unassembled WGS sequence"/>
</dbReference>
<evidence type="ECO:0000313" key="3">
    <source>
        <dbReference type="EMBL" id="GAA3924066.1"/>
    </source>
</evidence>
<keyword evidence="2" id="KW-0732">Signal</keyword>
<keyword evidence="4" id="KW-1185">Reference proteome</keyword>
<feature type="signal peptide" evidence="2">
    <location>
        <begin position="1"/>
        <end position="19"/>
    </location>
</feature>
<name>A0ABP7MIY4_9GAMM</name>
<gene>
    <name evidence="3" type="ORF">GCM10022229_17410</name>
</gene>
<feature type="compositionally biased region" description="Basic and acidic residues" evidence="1">
    <location>
        <begin position="118"/>
        <end position="130"/>
    </location>
</feature>
<accession>A0ABP7MIY4</accession>
<evidence type="ECO:0000313" key="4">
    <source>
        <dbReference type="Proteomes" id="UP001501727"/>
    </source>
</evidence>
<evidence type="ECO:0000256" key="1">
    <source>
        <dbReference type="SAM" id="MobiDB-lite"/>
    </source>
</evidence>
<reference evidence="4" key="1">
    <citation type="journal article" date="2019" name="Int. J. Syst. Evol. Microbiol.">
        <title>The Global Catalogue of Microorganisms (GCM) 10K type strain sequencing project: providing services to taxonomists for standard genome sequencing and annotation.</title>
        <authorList>
            <consortium name="The Broad Institute Genomics Platform"/>
            <consortium name="The Broad Institute Genome Sequencing Center for Infectious Disease"/>
            <person name="Wu L."/>
            <person name="Ma J."/>
        </authorList>
    </citation>
    <scope>NUCLEOTIDE SEQUENCE [LARGE SCALE GENOMIC DNA]</scope>
    <source>
        <strain evidence="4">JCM 16916</strain>
    </source>
</reference>
<evidence type="ECO:0000256" key="2">
    <source>
        <dbReference type="SAM" id="SignalP"/>
    </source>
</evidence>
<protein>
    <recommendedName>
        <fullName evidence="5">DUF4124 domain-containing protein</fullName>
    </recommendedName>
</protein>
<dbReference type="EMBL" id="BAAAZU010000008">
    <property type="protein sequence ID" value="GAA3924066.1"/>
    <property type="molecule type" value="Genomic_DNA"/>
</dbReference>
<dbReference type="RefSeq" id="WP_344759594.1">
    <property type="nucleotide sequence ID" value="NZ_BAAAZU010000008.1"/>
</dbReference>
<feature type="compositionally biased region" description="Basic and acidic residues" evidence="1">
    <location>
        <begin position="82"/>
        <end position="93"/>
    </location>
</feature>